<keyword evidence="5" id="KW-1185">Reference proteome</keyword>
<dbReference type="InterPro" id="IPR052016">
    <property type="entry name" value="Bact_Sigma-Reg"/>
</dbReference>
<dbReference type="PANTHER" id="PTHR43156:SF2">
    <property type="entry name" value="STAGE II SPORULATION PROTEIN E"/>
    <property type="match status" value="1"/>
</dbReference>
<name>A0A4R9H2V5_9LEPT</name>
<feature type="transmembrane region" description="Helical" evidence="2">
    <location>
        <begin position="213"/>
        <end position="230"/>
    </location>
</feature>
<protein>
    <submittedName>
        <fullName evidence="4">Serine/threonine-protein phosphatase</fullName>
    </submittedName>
</protein>
<gene>
    <name evidence="4" type="ORF">EHO65_13335</name>
</gene>
<feature type="transmembrane region" description="Helical" evidence="2">
    <location>
        <begin position="250"/>
        <end position="268"/>
    </location>
</feature>
<keyword evidence="2" id="KW-0812">Transmembrane</keyword>
<dbReference type="SMART" id="SM00331">
    <property type="entry name" value="PP2C_SIG"/>
    <property type="match status" value="1"/>
</dbReference>
<feature type="transmembrane region" description="Helical" evidence="2">
    <location>
        <begin position="185"/>
        <end position="206"/>
    </location>
</feature>
<dbReference type="InterPro" id="IPR011990">
    <property type="entry name" value="TPR-like_helical_dom_sf"/>
</dbReference>
<accession>A0A4R9H2V5</accession>
<dbReference type="Proteomes" id="UP000298097">
    <property type="component" value="Unassembled WGS sequence"/>
</dbReference>
<dbReference type="InterPro" id="IPR036457">
    <property type="entry name" value="PPM-type-like_dom_sf"/>
</dbReference>
<feature type="transmembrane region" description="Helical" evidence="2">
    <location>
        <begin position="334"/>
        <end position="358"/>
    </location>
</feature>
<keyword evidence="2" id="KW-0472">Membrane</keyword>
<sequence length="802" mass="92703">MKSKLGICIFSVLLSIGTNTFFHSLEYREWIYSKLFPTADQNDPCKSLVLLEHGWEVSELSGKKVGIFSLPKNFSNLGHSNLLISNSIHFSELPDCELSLHIGKTSEGTKVFWNGILLSERSEFYTRDNFSYDKRKVYDSIPILTENRIEILVSEYFENELGILEGIVSLGDSKEILHKHYKFQIYYLILISTFLLLGIYLVFLSLQEGKIESHFHFGVFLILFFLFSLFGSEWKYELDWDFLFCKKAEYISLSFLFPFFTFFFSKFCRDKHDPFEFPLFLWAGFVSFLYIHSSSPLELDKLNRTLLQPSWIVYLWILFKCLKTRLPEKDGSGFLGSICFLVFSILLDIGSARAWIIFPRSSEYSILGFILFCSFRISGRFVEMKNRLNLWNEKLQEEVTLKTKELSESLVNVSNLKEKQDGDYFLMSVLQSCFQNKIRAFRDFKIETLVSQYKTFEFKSKPGEIGGDLVCVEEIRIGARKLLAILNADAMGKSIQGATGALLASSMFKSHIDSSSSGLYTPETWIVSLYRKIHGLFESFDGNLFATGVLAVLDPENSSVFFLNAGHPPSIFLRKNISGFIENEISYKMGIPLLKEIPKVYCISLKENDSLIFGSDGREDLRSRTITREVNSFSEPFLLEVSNTNADLILLKNRMYEYGDYIDDLSLVRIFRNINPQSKSREIWRETSKRKNLQKGIHLWKKGDKKIACSFFSKLCNEYPTDKDLAYITAWAHWKTGEWEKAKTYSEKLLYRDLKNHQNLILLAKIYFQLGISDVILIGLLEGSGLDVQRLFRPTDYLRKVS</sequence>
<dbReference type="EMBL" id="RQEY01000018">
    <property type="protein sequence ID" value="TGK39015.1"/>
    <property type="molecule type" value="Genomic_DNA"/>
</dbReference>
<dbReference type="InterPro" id="IPR001932">
    <property type="entry name" value="PPM-type_phosphatase-like_dom"/>
</dbReference>
<keyword evidence="1" id="KW-0378">Hydrolase</keyword>
<dbReference type="GO" id="GO:0016791">
    <property type="term" value="F:phosphatase activity"/>
    <property type="evidence" value="ECO:0007669"/>
    <property type="project" value="TreeGrafter"/>
</dbReference>
<feature type="transmembrane region" description="Helical" evidence="2">
    <location>
        <begin position="305"/>
        <end position="322"/>
    </location>
</feature>
<keyword evidence="2" id="KW-1133">Transmembrane helix</keyword>
<reference evidence="4" key="1">
    <citation type="journal article" date="2019" name="PLoS Negl. Trop. Dis.">
        <title>Revisiting the worldwide diversity of Leptospira species in the environment.</title>
        <authorList>
            <person name="Vincent A.T."/>
            <person name="Schiettekatte O."/>
            <person name="Bourhy P."/>
            <person name="Veyrier F.J."/>
            <person name="Picardeau M."/>
        </authorList>
    </citation>
    <scope>NUCLEOTIDE SEQUENCE [LARGE SCALE GENOMIC DNA]</scope>
    <source>
        <strain evidence="4">201800301</strain>
    </source>
</reference>
<evidence type="ECO:0000256" key="1">
    <source>
        <dbReference type="ARBA" id="ARBA00022801"/>
    </source>
</evidence>
<evidence type="ECO:0000313" key="5">
    <source>
        <dbReference type="Proteomes" id="UP000298097"/>
    </source>
</evidence>
<proteinExistence type="predicted"/>
<dbReference type="Pfam" id="PF07228">
    <property type="entry name" value="SpoIIE"/>
    <property type="match status" value="1"/>
</dbReference>
<comment type="caution">
    <text evidence="4">The sequence shown here is derived from an EMBL/GenBank/DDBJ whole genome shotgun (WGS) entry which is preliminary data.</text>
</comment>
<dbReference type="Gene3D" id="3.60.40.10">
    <property type="entry name" value="PPM-type phosphatase domain"/>
    <property type="match status" value="1"/>
</dbReference>
<dbReference type="PANTHER" id="PTHR43156">
    <property type="entry name" value="STAGE II SPORULATION PROTEIN E-RELATED"/>
    <property type="match status" value="1"/>
</dbReference>
<evidence type="ECO:0000256" key="2">
    <source>
        <dbReference type="SAM" id="Phobius"/>
    </source>
</evidence>
<dbReference type="Gene3D" id="1.25.40.10">
    <property type="entry name" value="Tetratricopeptide repeat domain"/>
    <property type="match status" value="1"/>
</dbReference>
<dbReference type="SUPFAM" id="SSF81606">
    <property type="entry name" value="PP2C-like"/>
    <property type="match status" value="1"/>
</dbReference>
<dbReference type="RefSeq" id="WP_135775077.1">
    <property type="nucleotide sequence ID" value="NZ_RQEY01000018.1"/>
</dbReference>
<dbReference type="SUPFAM" id="SSF48452">
    <property type="entry name" value="TPR-like"/>
    <property type="match status" value="1"/>
</dbReference>
<evidence type="ECO:0000313" key="4">
    <source>
        <dbReference type="EMBL" id="TGK39015.1"/>
    </source>
</evidence>
<feature type="transmembrane region" description="Helical" evidence="2">
    <location>
        <begin position="275"/>
        <end position="293"/>
    </location>
</feature>
<organism evidence="4 5">
    <name type="scientific">Leptospira andrefontaineae</name>
    <dbReference type="NCBI Taxonomy" id="2484976"/>
    <lineage>
        <taxon>Bacteria</taxon>
        <taxon>Pseudomonadati</taxon>
        <taxon>Spirochaetota</taxon>
        <taxon>Spirochaetia</taxon>
        <taxon>Leptospirales</taxon>
        <taxon>Leptospiraceae</taxon>
        <taxon>Leptospira</taxon>
    </lineage>
</organism>
<feature type="domain" description="PPM-type phosphatase" evidence="3">
    <location>
        <begin position="445"/>
        <end position="672"/>
    </location>
</feature>
<dbReference type="AlphaFoldDB" id="A0A4R9H2V5"/>
<dbReference type="OrthoDB" id="343048at2"/>
<evidence type="ECO:0000259" key="3">
    <source>
        <dbReference type="SMART" id="SM00331"/>
    </source>
</evidence>